<protein>
    <submittedName>
        <fullName evidence="1">Uncharacterized protein</fullName>
    </submittedName>
</protein>
<dbReference type="AlphaFoldDB" id="A0A1B8P0B5"/>
<sequence length="196" mass="21544">MRPGLDESIEPATDEYLHHLDKALARAIRRANKALEDSDAAPIFPVCAADADVTALLGESPTRLYPFGEAPQDVALPYAVWQVIPGGRPENNLSQAPDMDAFSLQVDVYAATVAAVSAVAEALRDAIEPYAHITRWGSQIQTRHKTSPVSFDVDWFVSADSSFTRHPSPQSCGFFMPVHQRIALCLYSLRAPRSFY</sequence>
<proteinExistence type="predicted"/>
<evidence type="ECO:0000313" key="2">
    <source>
        <dbReference type="Proteomes" id="UP000092504"/>
    </source>
</evidence>
<dbReference type="Pfam" id="PF11367">
    <property type="entry name" value="Tail_completion_gp17"/>
    <property type="match status" value="1"/>
</dbReference>
<reference evidence="1 2" key="1">
    <citation type="submission" date="2016-06" db="EMBL/GenBank/DDBJ databases">
        <title>Genome sequence of halotolerant plant growth promoting strain of Halomonas elongata HEK1 isolated from salterns of Rann of Kutch, Gujarat, India.</title>
        <authorList>
            <person name="Gaba S."/>
            <person name="Singh R.N."/>
            <person name="Abrol S."/>
            <person name="Kaushik R."/>
            <person name="Saxena A.K."/>
        </authorList>
    </citation>
    <scope>NUCLEOTIDE SEQUENCE [LARGE SCALE GENOMIC DNA]</scope>
    <source>
        <strain evidence="1 2">HEK1</strain>
    </source>
</reference>
<dbReference type="Proteomes" id="UP000092504">
    <property type="component" value="Unassembled WGS sequence"/>
</dbReference>
<dbReference type="InterPro" id="IPR021508">
    <property type="entry name" value="Gp17-like"/>
</dbReference>
<name>A0A1B8P0B5_HALEL</name>
<accession>A0A1B8P0B5</accession>
<evidence type="ECO:0000313" key="1">
    <source>
        <dbReference type="EMBL" id="OBX35668.1"/>
    </source>
</evidence>
<dbReference type="EMBL" id="MAJD01000002">
    <property type="protein sequence ID" value="OBX35668.1"/>
    <property type="molecule type" value="Genomic_DNA"/>
</dbReference>
<gene>
    <name evidence="1" type="ORF">A8U91_04742</name>
</gene>
<organism evidence="1 2">
    <name type="scientific">Halomonas elongata</name>
    <dbReference type="NCBI Taxonomy" id="2746"/>
    <lineage>
        <taxon>Bacteria</taxon>
        <taxon>Pseudomonadati</taxon>
        <taxon>Pseudomonadota</taxon>
        <taxon>Gammaproteobacteria</taxon>
        <taxon>Oceanospirillales</taxon>
        <taxon>Halomonadaceae</taxon>
        <taxon>Halomonas</taxon>
    </lineage>
</organism>
<comment type="caution">
    <text evidence="1">The sequence shown here is derived from an EMBL/GenBank/DDBJ whole genome shotgun (WGS) entry which is preliminary data.</text>
</comment>